<evidence type="ECO:0000259" key="11">
    <source>
        <dbReference type="PROSITE" id="PS50893"/>
    </source>
</evidence>
<dbReference type="GO" id="GO:0005524">
    <property type="term" value="F:ATP binding"/>
    <property type="evidence" value="ECO:0007669"/>
    <property type="project" value="UniProtKB-KW"/>
</dbReference>
<dbReference type="FunFam" id="3.40.50.300:FF:000134">
    <property type="entry name" value="Iron-enterobactin ABC transporter ATP-binding protein"/>
    <property type="match status" value="1"/>
</dbReference>
<comment type="caution">
    <text evidence="12">The sequence shown here is derived from an EMBL/GenBank/DDBJ whole genome shotgun (WGS) entry which is preliminary data.</text>
</comment>
<dbReference type="EMBL" id="PVTY01000005">
    <property type="protein sequence ID" value="PRZ17565.1"/>
    <property type="molecule type" value="Genomic_DNA"/>
</dbReference>
<keyword evidence="3" id="KW-1003">Cell membrane</keyword>
<evidence type="ECO:0000256" key="2">
    <source>
        <dbReference type="ARBA" id="ARBA00022448"/>
    </source>
</evidence>
<evidence type="ECO:0000256" key="10">
    <source>
        <dbReference type="SAM" id="MobiDB-lite"/>
    </source>
</evidence>
<evidence type="ECO:0000256" key="6">
    <source>
        <dbReference type="ARBA" id="ARBA00022840"/>
    </source>
</evidence>
<dbReference type="GO" id="GO:0016887">
    <property type="term" value="F:ATP hydrolysis activity"/>
    <property type="evidence" value="ECO:0007669"/>
    <property type="project" value="InterPro"/>
</dbReference>
<evidence type="ECO:0000256" key="5">
    <source>
        <dbReference type="ARBA" id="ARBA00022741"/>
    </source>
</evidence>
<evidence type="ECO:0000256" key="7">
    <source>
        <dbReference type="ARBA" id="ARBA00023004"/>
    </source>
</evidence>
<evidence type="ECO:0000256" key="4">
    <source>
        <dbReference type="ARBA" id="ARBA00022496"/>
    </source>
</evidence>
<evidence type="ECO:0000256" key="8">
    <source>
        <dbReference type="ARBA" id="ARBA00023065"/>
    </source>
</evidence>
<dbReference type="InterPro" id="IPR017871">
    <property type="entry name" value="ABC_transporter-like_CS"/>
</dbReference>
<dbReference type="InterPro" id="IPR051535">
    <property type="entry name" value="Siderophore_ABC-ATPase"/>
</dbReference>
<dbReference type="Gene3D" id="3.40.50.300">
    <property type="entry name" value="P-loop containing nucleotide triphosphate hydrolases"/>
    <property type="match status" value="1"/>
</dbReference>
<dbReference type="Pfam" id="PF00005">
    <property type="entry name" value="ABC_tran"/>
    <property type="match status" value="1"/>
</dbReference>
<feature type="region of interest" description="Disordered" evidence="10">
    <location>
        <begin position="1"/>
        <end position="31"/>
    </location>
</feature>
<organism evidence="12 13">
    <name type="scientific">Nesterenkonia sandarakina</name>
    <dbReference type="NCBI Taxonomy" id="272918"/>
    <lineage>
        <taxon>Bacteria</taxon>
        <taxon>Bacillati</taxon>
        <taxon>Actinomycetota</taxon>
        <taxon>Actinomycetes</taxon>
        <taxon>Micrococcales</taxon>
        <taxon>Micrococcaceae</taxon>
        <taxon>Nesterenkonia</taxon>
    </lineage>
</organism>
<keyword evidence="7" id="KW-0408">Iron</keyword>
<dbReference type="PROSITE" id="PS00211">
    <property type="entry name" value="ABC_TRANSPORTER_1"/>
    <property type="match status" value="1"/>
</dbReference>
<keyword evidence="4" id="KW-0410">Iron transport</keyword>
<dbReference type="AlphaFoldDB" id="A0A2T0YQ77"/>
<dbReference type="Proteomes" id="UP000238217">
    <property type="component" value="Unassembled WGS sequence"/>
</dbReference>
<accession>A0A2T0YQ77</accession>
<evidence type="ECO:0000256" key="9">
    <source>
        <dbReference type="ARBA" id="ARBA00023136"/>
    </source>
</evidence>
<keyword evidence="6 12" id="KW-0067">ATP-binding</keyword>
<keyword evidence="8" id="KW-0406">Ion transport</keyword>
<dbReference type="GO" id="GO:0006826">
    <property type="term" value="P:iron ion transport"/>
    <property type="evidence" value="ECO:0007669"/>
    <property type="project" value="UniProtKB-KW"/>
</dbReference>
<sequence length="297" mass="32525">MSRMIDRPRRTRKLGSHCRPSGIPGGKLAATKDPMTDEYRLSAASLTSGYEERQVLEDLTIRIPDGSFTVIMGPNACGKSTLLRSLARLIKPTGGQVLLDGESIFNMPTKELARTVGLLPQSAIAPDGITVFDLVSRGRHPHQHMFKRWGHDDEAAVRSALENTGMTQLASREVDALSGGQRQRAWIAMALAQETPLLLLDEPTTYLDIAHQIEILELCSRLQREGRTLVAVLHDINQVLRYATHIVAMKDGRIAAEGTAEQVGTEATIRSVFGVDSLVIEDPETGKPLMIPKAPVH</sequence>
<evidence type="ECO:0000313" key="13">
    <source>
        <dbReference type="Proteomes" id="UP000238217"/>
    </source>
</evidence>
<dbReference type="SMART" id="SM00382">
    <property type="entry name" value="AAA"/>
    <property type="match status" value="1"/>
</dbReference>
<dbReference type="PROSITE" id="PS50893">
    <property type="entry name" value="ABC_TRANSPORTER_2"/>
    <property type="match status" value="1"/>
</dbReference>
<dbReference type="InterPro" id="IPR003593">
    <property type="entry name" value="AAA+_ATPase"/>
</dbReference>
<dbReference type="CDD" id="cd03214">
    <property type="entry name" value="ABC_Iron-Siderophores_B12_Hemin"/>
    <property type="match status" value="1"/>
</dbReference>
<dbReference type="PANTHER" id="PTHR42771">
    <property type="entry name" value="IRON(3+)-HYDROXAMATE IMPORT ATP-BINDING PROTEIN FHUC"/>
    <property type="match status" value="1"/>
</dbReference>
<feature type="domain" description="ABC transporter" evidence="11">
    <location>
        <begin position="41"/>
        <end position="276"/>
    </location>
</feature>
<protein>
    <submittedName>
        <fullName evidence="12">Iron complex transport system ATP-binding protein</fullName>
    </submittedName>
</protein>
<dbReference type="InterPro" id="IPR027417">
    <property type="entry name" value="P-loop_NTPase"/>
</dbReference>
<evidence type="ECO:0000256" key="3">
    <source>
        <dbReference type="ARBA" id="ARBA00022475"/>
    </source>
</evidence>
<dbReference type="InterPro" id="IPR003439">
    <property type="entry name" value="ABC_transporter-like_ATP-bd"/>
</dbReference>
<keyword evidence="9" id="KW-0472">Membrane</keyword>
<evidence type="ECO:0000313" key="12">
    <source>
        <dbReference type="EMBL" id="PRZ17565.1"/>
    </source>
</evidence>
<dbReference type="SUPFAM" id="SSF52540">
    <property type="entry name" value="P-loop containing nucleoside triphosphate hydrolases"/>
    <property type="match status" value="1"/>
</dbReference>
<name>A0A2T0YQ77_9MICC</name>
<comment type="subcellular location">
    <subcellularLocation>
        <location evidence="1">Cell membrane</location>
        <topology evidence="1">Peripheral membrane protein</topology>
    </subcellularLocation>
</comment>
<keyword evidence="13" id="KW-1185">Reference proteome</keyword>
<evidence type="ECO:0000256" key="1">
    <source>
        <dbReference type="ARBA" id="ARBA00004202"/>
    </source>
</evidence>
<reference evidence="12 13" key="1">
    <citation type="submission" date="2018-03" db="EMBL/GenBank/DDBJ databases">
        <title>Comparative analysis of microorganisms from saline springs in Andes Mountain Range, Colombia.</title>
        <authorList>
            <person name="Rubin E."/>
        </authorList>
    </citation>
    <scope>NUCLEOTIDE SEQUENCE [LARGE SCALE GENOMIC DNA]</scope>
    <source>
        <strain evidence="12 13">CG 35</strain>
    </source>
</reference>
<gene>
    <name evidence="12" type="ORF">BCL67_105111</name>
</gene>
<proteinExistence type="predicted"/>
<keyword evidence="5" id="KW-0547">Nucleotide-binding</keyword>
<keyword evidence="2" id="KW-0813">Transport</keyword>
<dbReference type="PANTHER" id="PTHR42771:SF2">
    <property type="entry name" value="IRON(3+)-HYDROXAMATE IMPORT ATP-BINDING PROTEIN FHUC"/>
    <property type="match status" value="1"/>
</dbReference>
<dbReference type="GO" id="GO:0005886">
    <property type="term" value="C:plasma membrane"/>
    <property type="evidence" value="ECO:0007669"/>
    <property type="project" value="UniProtKB-SubCell"/>
</dbReference>